<keyword evidence="4" id="KW-0328">Glycosyltransferase</keyword>
<feature type="repeat" description="TPR" evidence="8">
    <location>
        <begin position="409"/>
        <end position="442"/>
    </location>
</feature>
<keyword evidence="7 8" id="KW-0802">TPR repeat</keyword>
<dbReference type="RefSeq" id="WP_176978474.1">
    <property type="nucleotide sequence ID" value="NZ_JABZEO010000051.1"/>
</dbReference>
<keyword evidence="11" id="KW-1185">Reference proteome</keyword>
<feature type="repeat" description="TPR" evidence="8">
    <location>
        <begin position="307"/>
        <end position="340"/>
    </location>
</feature>
<reference evidence="10 11" key="1">
    <citation type="submission" date="2020-06" db="EMBL/GenBank/DDBJ databases">
        <title>Whole-genome sequence of Allochromatium humboldtianum DSM 21881, type strain.</title>
        <authorList>
            <person name="Kyndt J.A."/>
            <person name="Meyer T.E."/>
        </authorList>
    </citation>
    <scope>NUCLEOTIDE SEQUENCE [LARGE SCALE GENOMIC DNA]</scope>
    <source>
        <strain evidence="10 11">DSM 21881</strain>
    </source>
</reference>
<dbReference type="GO" id="GO:0097363">
    <property type="term" value="F:protein O-acetylglucosaminyltransferase activity"/>
    <property type="evidence" value="ECO:0007669"/>
    <property type="project" value="UniProtKB-EC"/>
</dbReference>
<feature type="repeat" description="TPR" evidence="8">
    <location>
        <begin position="375"/>
        <end position="408"/>
    </location>
</feature>
<evidence type="ECO:0000259" key="9">
    <source>
        <dbReference type="Pfam" id="PF13844"/>
    </source>
</evidence>
<evidence type="ECO:0000256" key="5">
    <source>
        <dbReference type="ARBA" id="ARBA00022679"/>
    </source>
</evidence>
<gene>
    <name evidence="10" type="ORF">HW932_21390</name>
</gene>
<evidence type="ECO:0000313" key="11">
    <source>
        <dbReference type="Proteomes" id="UP000592294"/>
    </source>
</evidence>
<comment type="pathway">
    <text evidence="1">Protein modification; protein glycosylation.</text>
</comment>
<dbReference type="InterPro" id="IPR029489">
    <property type="entry name" value="OGT/SEC/SPY_C"/>
</dbReference>
<feature type="non-terminal residue" evidence="10">
    <location>
        <position position="525"/>
    </location>
</feature>
<dbReference type="EMBL" id="JABZEO010000051">
    <property type="protein sequence ID" value="NVZ11800.1"/>
    <property type="molecule type" value="Genomic_DNA"/>
</dbReference>
<feature type="repeat" description="TPR" evidence="8">
    <location>
        <begin position="205"/>
        <end position="238"/>
    </location>
</feature>
<dbReference type="PANTHER" id="PTHR44835">
    <property type="entry name" value="UDP-N-ACETYLGLUCOSAMINE--PEPTIDE N-ACETYLGLUCOSAMINYLTRANSFERASE SPINDLY-RELATED"/>
    <property type="match status" value="1"/>
</dbReference>
<dbReference type="Pfam" id="PF13181">
    <property type="entry name" value="TPR_8"/>
    <property type="match status" value="2"/>
</dbReference>
<evidence type="ECO:0000256" key="3">
    <source>
        <dbReference type="ARBA" id="ARBA00011970"/>
    </source>
</evidence>
<keyword evidence="6" id="KW-0677">Repeat</keyword>
<dbReference type="SUPFAM" id="SSF48452">
    <property type="entry name" value="TPR-like"/>
    <property type="match status" value="1"/>
</dbReference>
<name>A0A850RLQ1_9GAMM</name>
<feature type="non-terminal residue" evidence="10">
    <location>
        <position position="1"/>
    </location>
</feature>
<dbReference type="InterPro" id="IPR051939">
    <property type="entry name" value="Glycosyltr_41/O-GlcNAc_trsf"/>
</dbReference>
<protein>
    <recommendedName>
        <fullName evidence="3">protein O-GlcNAc transferase</fullName>
        <ecNumber evidence="3">2.4.1.255</ecNumber>
    </recommendedName>
</protein>
<sequence>AAHAEVDILLDTFPYPGGTTTCEALWMGVPTITLAGDTLLARQGASLLTAAGLPDWVAHSEDEYVGKAITFAQNPASLAVLRAGLRERVARSPLFDAPRFASHLSQALWVMWRELSITRLAQNENAAPVMSDAAPQAQQAMDAIVALYQQGRFAEVEAAARKFCNDYPEHFFGWKILGTLCVQFGHTDLAIAHLEKAISLAPEDVGTYSNLGVALKNLGRRDEAITCYRRALAVKPDYAEAHCNLGNALREAGQLAEAIEHCRQAVGLRPDYAEAHANLGAAFLDSGNFSDAKTCCENALKLKPDQPRVLSNLGAALKDLGQIDAALMALRRAVELQPDYAEAHNNLGVVFHECGLLDHAKQSYHQAVQLKPDYAEAFNNLGNTLKADGELEASAAARRRALEINPSYAEAYNNLGVVLQDEGRLPEAVDCYRRTLEIKPSFIEAHSNLIFCLNFDERFSAEDRLLEARAFGEKVQEKATEFRAWKSSATVLPDRLRIGFVSGDLKIHPVGFFLENALSCLSTNL</sequence>
<organism evidence="10 11">
    <name type="scientific">Allochromatium humboldtianum</name>
    <dbReference type="NCBI Taxonomy" id="504901"/>
    <lineage>
        <taxon>Bacteria</taxon>
        <taxon>Pseudomonadati</taxon>
        <taxon>Pseudomonadota</taxon>
        <taxon>Gammaproteobacteria</taxon>
        <taxon>Chromatiales</taxon>
        <taxon>Chromatiaceae</taxon>
        <taxon>Allochromatium</taxon>
    </lineage>
</organism>
<dbReference type="Gene3D" id="1.25.40.10">
    <property type="entry name" value="Tetratricopeptide repeat domain"/>
    <property type="match status" value="6"/>
</dbReference>
<dbReference type="InterPro" id="IPR011990">
    <property type="entry name" value="TPR-like_helical_dom_sf"/>
</dbReference>
<evidence type="ECO:0000313" key="10">
    <source>
        <dbReference type="EMBL" id="NVZ11800.1"/>
    </source>
</evidence>
<dbReference type="PROSITE" id="PS50005">
    <property type="entry name" value="TPR"/>
    <property type="match status" value="8"/>
</dbReference>
<comment type="similarity">
    <text evidence="2">Belongs to the glycosyltransferase 41 family. O-GlcNAc transferase subfamily.</text>
</comment>
<keyword evidence="5" id="KW-0808">Transferase</keyword>
<dbReference type="PANTHER" id="PTHR44835:SF1">
    <property type="entry name" value="PROTEIN O-GLCNAC TRANSFERASE"/>
    <property type="match status" value="1"/>
</dbReference>
<dbReference type="Pfam" id="PF13844">
    <property type="entry name" value="Glyco_transf_41"/>
    <property type="match status" value="1"/>
</dbReference>
<dbReference type="Gene3D" id="3.40.50.11380">
    <property type="match status" value="1"/>
</dbReference>
<accession>A0A850RLQ1</accession>
<dbReference type="Gene3D" id="3.40.50.2000">
    <property type="entry name" value="Glycogen Phosphorylase B"/>
    <property type="match status" value="1"/>
</dbReference>
<proteinExistence type="inferred from homology"/>
<dbReference type="Pfam" id="PF00515">
    <property type="entry name" value="TPR_1"/>
    <property type="match status" value="2"/>
</dbReference>
<dbReference type="AlphaFoldDB" id="A0A850RLQ1"/>
<feature type="repeat" description="TPR" evidence="8">
    <location>
        <begin position="273"/>
        <end position="306"/>
    </location>
</feature>
<feature type="repeat" description="TPR" evidence="8">
    <location>
        <begin position="341"/>
        <end position="374"/>
    </location>
</feature>
<dbReference type="Pfam" id="PF13414">
    <property type="entry name" value="TPR_11"/>
    <property type="match status" value="1"/>
</dbReference>
<evidence type="ECO:0000256" key="4">
    <source>
        <dbReference type="ARBA" id="ARBA00022676"/>
    </source>
</evidence>
<comment type="caution">
    <text evidence="10">The sequence shown here is derived from an EMBL/GenBank/DDBJ whole genome shotgun (WGS) entry which is preliminary data.</text>
</comment>
<dbReference type="InterPro" id="IPR019734">
    <property type="entry name" value="TPR_rpt"/>
</dbReference>
<evidence type="ECO:0000256" key="6">
    <source>
        <dbReference type="ARBA" id="ARBA00022737"/>
    </source>
</evidence>
<evidence type="ECO:0000256" key="1">
    <source>
        <dbReference type="ARBA" id="ARBA00004922"/>
    </source>
</evidence>
<dbReference type="PROSITE" id="PS50293">
    <property type="entry name" value="TPR_REGION"/>
    <property type="match status" value="3"/>
</dbReference>
<evidence type="ECO:0000256" key="2">
    <source>
        <dbReference type="ARBA" id="ARBA00005386"/>
    </source>
</evidence>
<dbReference type="Proteomes" id="UP000592294">
    <property type="component" value="Unassembled WGS sequence"/>
</dbReference>
<feature type="domain" description="O-GlcNAc transferase C-terminal" evidence="9">
    <location>
        <begin position="7"/>
        <end position="103"/>
    </location>
</feature>
<evidence type="ECO:0000256" key="8">
    <source>
        <dbReference type="PROSITE-ProRule" id="PRU00339"/>
    </source>
</evidence>
<feature type="repeat" description="TPR" evidence="8">
    <location>
        <begin position="171"/>
        <end position="204"/>
    </location>
</feature>
<dbReference type="SMART" id="SM00028">
    <property type="entry name" value="TPR"/>
    <property type="match status" value="8"/>
</dbReference>
<dbReference type="Pfam" id="PF13432">
    <property type="entry name" value="TPR_16"/>
    <property type="match status" value="1"/>
</dbReference>
<dbReference type="UniPathway" id="UPA00378"/>
<evidence type="ECO:0000256" key="7">
    <source>
        <dbReference type="ARBA" id="ARBA00022803"/>
    </source>
</evidence>
<dbReference type="EC" id="2.4.1.255" evidence="3"/>
<feature type="repeat" description="TPR" evidence="8">
    <location>
        <begin position="239"/>
        <end position="272"/>
    </location>
</feature>